<keyword evidence="1" id="KW-1133">Transmembrane helix</keyword>
<keyword evidence="1" id="KW-0812">Transmembrane</keyword>
<feature type="transmembrane region" description="Helical" evidence="1">
    <location>
        <begin position="218"/>
        <end position="236"/>
    </location>
</feature>
<protein>
    <recommendedName>
        <fullName evidence="5">DUF4436 domain-containing protein</fullName>
    </recommendedName>
</protein>
<feature type="transmembrane region" description="Helical" evidence="1">
    <location>
        <begin position="188"/>
        <end position="212"/>
    </location>
</feature>
<evidence type="ECO:0008006" key="5">
    <source>
        <dbReference type="Google" id="ProtNLM"/>
    </source>
</evidence>
<dbReference type="EMBL" id="JACJID010000004">
    <property type="protein sequence ID" value="MBA8928288.1"/>
    <property type="molecule type" value="Genomic_DNA"/>
</dbReference>
<proteinExistence type="predicted"/>
<dbReference type="RefSeq" id="WP_025356626.1">
    <property type="nucleotide sequence ID" value="NZ_BAAABQ010000073.1"/>
</dbReference>
<keyword evidence="4" id="KW-1185">Reference proteome</keyword>
<sequence length="249" mass="25917">MGRLIAAVVALVTVLGLAGAAPALADGSEEPPRLGVTINGQDIAGRTVAINPTQSAELMITVSNGSDVPRKVRSVRLSGTALALTFFAYDTLVPFDVPAHGRVTRTFSLDMADLDGQAIGLLPGTVEVFDAQRTLLASTSTTTDVQGSIRSVYGVFGIAVLVLTIVAWLTALLALARHRLPANRWRRALRFLPAGVGTGLVAVITLSVLRIVPPAPLIELPVIGGTTAVGLLLGYLTPHPVADPERLPA</sequence>
<keyword evidence="2" id="KW-0732">Signal</keyword>
<accession>A0ABR6BMZ9</accession>
<feature type="transmembrane region" description="Helical" evidence="1">
    <location>
        <begin position="152"/>
        <end position="176"/>
    </location>
</feature>
<evidence type="ECO:0000256" key="1">
    <source>
        <dbReference type="SAM" id="Phobius"/>
    </source>
</evidence>
<organism evidence="3 4">
    <name type="scientific">Kutzneria viridogrisea</name>
    <dbReference type="NCBI Taxonomy" id="47990"/>
    <lineage>
        <taxon>Bacteria</taxon>
        <taxon>Bacillati</taxon>
        <taxon>Actinomycetota</taxon>
        <taxon>Actinomycetes</taxon>
        <taxon>Pseudonocardiales</taxon>
        <taxon>Pseudonocardiaceae</taxon>
        <taxon>Kutzneria</taxon>
    </lineage>
</organism>
<feature type="chain" id="PRO_5047090961" description="DUF4436 domain-containing protein" evidence="2">
    <location>
        <begin position="26"/>
        <end position="249"/>
    </location>
</feature>
<feature type="signal peptide" evidence="2">
    <location>
        <begin position="1"/>
        <end position="25"/>
    </location>
</feature>
<evidence type="ECO:0000256" key="2">
    <source>
        <dbReference type="SAM" id="SignalP"/>
    </source>
</evidence>
<keyword evidence="1" id="KW-0472">Membrane</keyword>
<comment type="caution">
    <text evidence="3">The sequence shown here is derived from an EMBL/GenBank/DDBJ whole genome shotgun (WGS) entry which is preliminary data.</text>
</comment>
<name>A0ABR6BMZ9_9PSEU</name>
<evidence type="ECO:0000313" key="4">
    <source>
        <dbReference type="Proteomes" id="UP000517916"/>
    </source>
</evidence>
<gene>
    <name evidence="3" type="ORF">BC739_005505</name>
</gene>
<dbReference type="Proteomes" id="UP000517916">
    <property type="component" value="Unassembled WGS sequence"/>
</dbReference>
<evidence type="ECO:0000313" key="3">
    <source>
        <dbReference type="EMBL" id="MBA8928288.1"/>
    </source>
</evidence>
<reference evidence="3 4" key="1">
    <citation type="submission" date="2020-08" db="EMBL/GenBank/DDBJ databases">
        <title>Genomic Encyclopedia of Archaeal and Bacterial Type Strains, Phase II (KMG-II): from individual species to whole genera.</title>
        <authorList>
            <person name="Goeker M."/>
        </authorList>
    </citation>
    <scope>NUCLEOTIDE SEQUENCE [LARGE SCALE GENOMIC DNA]</scope>
    <source>
        <strain evidence="3 4">DSM 43850</strain>
    </source>
</reference>